<dbReference type="RefSeq" id="WP_253773709.1">
    <property type="nucleotide sequence ID" value="NZ_BAAAVE010000008.1"/>
</dbReference>
<sequence length="84" mass="9327">MSSLQPTRADVEAQFVALLNGSSTRDEVDRWAAQWDGADIDDDLVWWALDKLHGVDMAHGPGGPYLHDDEQIASWLALFRSMAS</sequence>
<evidence type="ECO:0000313" key="2">
    <source>
        <dbReference type="Proteomes" id="UP001320766"/>
    </source>
</evidence>
<gene>
    <name evidence="1" type="ORF">HD595_005409</name>
</gene>
<comment type="caution">
    <text evidence="1">The sequence shown here is derived from an EMBL/GenBank/DDBJ whole genome shotgun (WGS) entry which is preliminary data.</text>
</comment>
<protein>
    <submittedName>
        <fullName evidence="1">Uncharacterized protein</fullName>
    </submittedName>
</protein>
<accession>A0ABT1K6H6</accession>
<organism evidence="1 2">
    <name type="scientific">Nonomuraea roseoviolacea subsp. carminata</name>
    <dbReference type="NCBI Taxonomy" id="160689"/>
    <lineage>
        <taxon>Bacteria</taxon>
        <taxon>Bacillati</taxon>
        <taxon>Actinomycetota</taxon>
        <taxon>Actinomycetes</taxon>
        <taxon>Streptosporangiales</taxon>
        <taxon>Streptosporangiaceae</taxon>
        <taxon>Nonomuraea</taxon>
    </lineage>
</organism>
<dbReference type="EMBL" id="JAMZEC010000001">
    <property type="protein sequence ID" value="MCP2349287.1"/>
    <property type="molecule type" value="Genomic_DNA"/>
</dbReference>
<name>A0ABT1K6H6_9ACTN</name>
<proteinExistence type="predicted"/>
<evidence type="ECO:0000313" key="1">
    <source>
        <dbReference type="EMBL" id="MCP2349287.1"/>
    </source>
</evidence>
<reference evidence="1 2" key="1">
    <citation type="submission" date="2022-06" db="EMBL/GenBank/DDBJ databases">
        <title>Sequencing the genomes of 1000 actinobacteria strains.</title>
        <authorList>
            <person name="Klenk H.-P."/>
        </authorList>
    </citation>
    <scope>NUCLEOTIDE SEQUENCE [LARGE SCALE GENOMIC DNA]</scope>
    <source>
        <strain evidence="1 2">DSM 44170</strain>
    </source>
</reference>
<dbReference type="Proteomes" id="UP001320766">
    <property type="component" value="Unassembled WGS sequence"/>
</dbReference>
<keyword evidence="2" id="KW-1185">Reference proteome</keyword>